<dbReference type="CDD" id="cd07808">
    <property type="entry name" value="ASKHA_NBD_FGGY_EcXK-like"/>
    <property type="match status" value="1"/>
</dbReference>
<dbReference type="Gene3D" id="3.30.420.40">
    <property type="match status" value="2"/>
</dbReference>
<gene>
    <name evidence="8 10 13" type="primary">xylB</name>
    <name evidence="13" type="ORF">ORD21_15740</name>
</gene>
<dbReference type="InterPro" id="IPR000577">
    <property type="entry name" value="Carb_kinase_FGGY"/>
</dbReference>
<evidence type="ECO:0000256" key="2">
    <source>
        <dbReference type="ARBA" id="ARBA00022629"/>
    </source>
</evidence>
<dbReference type="Proteomes" id="UP001276150">
    <property type="component" value="Unassembled WGS sequence"/>
</dbReference>
<comment type="catalytic activity">
    <reaction evidence="8 10">
        <text>D-xylulose + ATP = D-xylulose 5-phosphate + ADP + H(+)</text>
        <dbReference type="Rhea" id="RHEA:10964"/>
        <dbReference type="ChEBI" id="CHEBI:15378"/>
        <dbReference type="ChEBI" id="CHEBI:17140"/>
        <dbReference type="ChEBI" id="CHEBI:30616"/>
        <dbReference type="ChEBI" id="CHEBI:57737"/>
        <dbReference type="ChEBI" id="CHEBI:456216"/>
        <dbReference type="EC" id="2.7.1.17"/>
    </reaction>
</comment>
<dbReference type="InterPro" id="IPR006000">
    <property type="entry name" value="Xylulokinase"/>
</dbReference>
<keyword evidence="5 8" id="KW-0418">Kinase</keyword>
<keyword evidence="7 8" id="KW-0119">Carbohydrate metabolism</keyword>
<dbReference type="PIRSF" id="PIRSF000538">
    <property type="entry name" value="GlpK"/>
    <property type="match status" value="1"/>
</dbReference>
<dbReference type="InterPro" id="IPR018485">
    <property type="entry name" value="FGGY_C"/>
</dbReference>
<dbReference type="RefSeq" id="WP_317641404.1">
    <property type="nucleotide sequence ID" value="NZ_JAPMIV010000044.1"/>
</dbReference>
<feature type="site" description="Important for activity" evidence="8">
    <location>
        <position position="20"/>
    </location>
</feature>
<dbReference type="EMBL" id="JAPMIV010000044">
    <property type="protein sequence ID" value="MDV6376051.1"/>
    <property type="molecule type" value="Genomic_DNA"/>
</dbReference>
<evidence type="ECO:0000256" key="6">
    <source>
        <dbReference type="ARBA" id="ARBA00022840"/>
    </source>
</evidence>
<dbReference type="PROSITE" id="PS00445">
    <property type="entry name" value="FGGY_KINASES_2"/>
    <property type="match status" value="1"/>
</dbReference>
<evidence type="ECO:0000256" key="8">
    <source>
        <dbReference type="HAMAP-Rule" id="MF_02220"/>
    </source>
</evidence>
<dbReference type="EC" id="2.7.1.17" evidence="8 10"/>
<evidence type="ECO:0000256" key="9">
    <source>
        <dbReference type="RuleBase" id="RU003733"/>
    </source>
</evidence>
<sequence length="499" mass="52047">MSQPINTQPVNTRPVTLGIDIGTSGVKAVAVDAGGKVVASTTRTYPLLTPQPGWTEQRPQDWAAASLDALKELAATLKAGGWTPLALGLSGQMHGAVFLDAGGEVIRPAPLWNDQRTGAAVDEIEAKIPREELIARTGNRAVTGFQLPKLLWLRQAEPENFARLHKVLLPKDYLGYVLTGNFFTEPSDASGIGALNLAAKTWDMDVLNALSLSVDLFPEVVDSWAVVGQILPELAAQTGLPTDLKIVAGGGDNAAAGIGLGLGAHRPGVGSVSLGTSGVLFAPLDTPTPDPQGRVHLFAHADGGYNLLGVTLACAGALQWFRDALAPEVEFSDLLTEAGTVPDGAEGVTFLPYLAGERSPLMNPDIRGSWSGLSLAHRRPHLVRALLEGTVCALSDTYKVMQPLSGLTTLLATGGGARSELWLGLISGALSLPVQHIDHAPGAAEGAALLAMPAAGLFTDLKAVMDTLRPQGEAVAPQPMTRALEQHEQALAALLGLNT</sequence>
<keyword evidence="2 8" id="KW-0859">Xylose metabolism</keyword>
<dbReference type="PANTHER" id="PTHR43095:SF5">
    <property type="entry name" value="XYLULOSE KINASE"/>
    <property type="match status" value="1"/>
</dbReference>
<dbReference type="HAMAP" id="MF_02220">
    <property type="entry name" value="XylB"/>
    <property type="match status" value="1"/>
</dbReference>
<keyword evidence="14" id="KW-1185">Reference proteome</keyword>
<reference evidence="13 14" key="1">
    <citation type="submission" date="2022-11" db="EMBL/GenBank/DDBJ databases">
        <title>Deinococcus ZS9-10, Low Temperature and Draught-tolerating, UV-resistant Bacteria from Continental Antarctica.</title>
        <authorList>
            <person name="Cheng L."/>
        </authorList>
    </citation>
    <scope>NUCLEOTIDE SEQUENCE [LARGE SCALE GENOMIC DNA]</scope>
    <source>
        <strain evidence="13 14">ZS9-10</strain>
    </source>
</reference>
<dbReference type="InterPro" id="IPR018484">
    <property type="entry name" value="FGGY_N"/>
</dbReference>
<feature type="binding site" evidence="8">
    <location>
        <begin position="93"/>
        <end position="94"/>
    </location>
    <ligand>
        <name>substrate</name>
    </ligand>
</feature>
<proteinExistence type="inferred from homology"/>
<feature type="domain" description="Carbohydrate kinase FGGY C-terminal" evidence="12">
    <location>
        <begin position="271"/>
        <end position="454"/>
    </location>
</feature>
<comment type="function">
    <text evidence="8">Catalyzes the phosphorylation of D-xylulose to D-xylulose 5-phosphate.</text>
</comment>
<evidence type="ECO:0000256" key="4">
    <source>
        <dbReference type="ARBA" id="ARBA00022741"/>
    </source>
</evidence>
<feature type="active site" description="Proton acceptor" evidence="8">
    <location>
        <position position="252"/>
    </location>
</feature>
<keyword evidence="3 8" id="KW-0808">Transferase</keyword>
<evidence type="ECO:0000259" key="11">
    <source>
        <dbReference type="Pfam" id="PF00370"/>
    </source>
</evidence>
<evidence type="ECO:0000313" key="13">
    <source>
        <dbReference type="EMBL" id="MDV6376051.1"/>
    </source>
</evidence>
<dbReference type="Pfam" id="PF02782">
    <property type="entry name" value="FGGY_C"/>
    <property type="match status" value="1"/>
</dbReference>
<evidence type="ECO:0000313" key="14">
    <source>
        <dbReference type="Proteomes" id="UP001276150"/>
    </source>
</evidence>
<dbReference type="GO" id="GO:0004856">
    <property type="term" value="F:D-xylulokinase activity"/>
    <property type="evidence" value="ECO:0007669"/>
    <property type="project" value="UniProtKB-EC"/>
</dbReference>
<evidence type="ECO:0000256" key="7">
    <source>
        <dbReference type="ARBA" id="ARBA00023277"/>
    </source>
</evidence>
<evidence type="ECO:0000256" key="1">
    <source>
        <dbReference type="ARBA" id="ARBA00009156"/>
    </source>
</evidence>
<dbReference type="InterPro" id="IPR050406">
    <property type="entry name" value="FGGY_Carb_Kinase"/>
</dbReference>
<keyword evidence="4 8" id="KW-0547">Nucleotide-binding</keyword>
<comment type="caution">
    <text evidence="13">The sequence shown here is derived from an EMBL/GenBank/DDBJ whole genome shotgun (WGS) entry which is preliminary data.</text>
</comment>
<evidence type="ECO:0000256" key="5">
    <source>
        <dbReference type="ARBA" id="ARBA00022777"/>
    </source>
</evidence>
<dbReference type="Pfam" id="PF00370">
    <property type="entry name" value="FGGY_N"/>
    <property type="match status" value="1"/>
</dbReference>
<dbReference type="InterPro" id="IPR043129">
    <property type="entry name" value="ATPase_NBD"/>
</dbReference>
<protein>
    <recommendedName>
        <fullName evidence="8 10">Xylulose kinase</fullName>
        <shortName evidence="8 10">Xylulokinase</shortName>
        <ecNumber evidence="8 10">2.7.1.17</ecNumber>
    </recommendedName>
</protein>
<dbReference type="NCBIfam" id="TIGR01312">
    <property type="entry name" value="XylB"/>
    <property type="match status" value="1"/>
</dbReference>
<keyword evidence="6 8" id="KW-0067">ATP-binding</keyword>
<evidence type="ECO:0000259" key="12">
    <source>
        <dbReference type="Pfam" id="PF02782"/>
    </source>
</evidence>
<accession>A0ABU4DUE5</accession>
<dbReference type="InterPro" id="IPR018483">
    <property type="entry name" value="Carb_kinase_FGGY_CS"/>
</dbReference>
<organism evidence="13 14">
    <name type="scientific">Deinococcus arenicola</name>
    <dbReference type="NCBI Taxonomy" id="2994950"/>
    <lineage>
        <taxon>Bacteria</taxon>
        <taxon>Thermotogati</taxon>
        <taxon>Deinococcota</taxon>
        <taxon>Deinococci</taxon>
        <taxon>Deinococcales</taxon>
        <taxon>Deinococcaceae</taxon>
        <taxon>Deinococcus</taxon>
    </lineage>
</organism>
<comment type="similarity">
    <text evidence="1 8 9">Belongs to the FGGY kinase family.</text>
</comment>
<feature type="domain" description="Carbohydrate kinase FGGY N-terminal" evidence="11">
    <location>
        <begin position="16"/>
        <end position="259"/>
    </location>
</feature>
<dbReference type="PANTHER" id="PTHR43095">
    <property type="entry name" value="SUGAR KINASE"/>
    <property type="match status" value="1"/>
</dbReference>
<dbReference type="SUPFAM" id="SSF53067">
    <property type="entry name" value="Actin-like ATPase domain"/>
    <property type="match status" value="2"/>
</dbReference>
<evidence type="ECO:0000256" key="10">
    <source>
        <dbReference type="RuleBase" id="RU364073"/>
    </source>
</evidence>
<name>A0ABU4DUE5_9DEIO</name>
<evidence type="ECO:0000256" key="3">
    <source>
        <dbReference type="ARBA" id="ARBA00022679"/>
    </source>
</evidence>